<dbReference type="VEuPathDB" id="FungiDB:An03g02410"/>
<sequence>MASNDKASMSHLCCHIDVVYELAVECETNEKPNHKRMDDSVLMKQSTSVDFLVERHGIHITTGQASTPHHPLTPLFATLRLTGQPEELSESF</sequence>
<dbReference type="RefSeq" id="XP_059600269.1">
    <property type="nucleotide sequence ID" value="XM_059746966.1"/>
</dbReference>
<gene>
    <name evidence="1" type="ORF">An03g02410</name>
</gene>
<proteinExistence type="predicted"/>
<protein>
    <submittedName>
        <fullName evidence="1">Uncharacterized protein</fullName>
    </submittedName>
</protein>
<name>A0AAJ8BNC2_ASPNG</name>
<accession>A0AAJ8BNC2</accession>
<dbReference type="KEGG" id="ang:An03g02410"/>
<reference evidence="1" key="1">
    <citation type="submission" date="2025-02" db="EMBL/GenBank/DDBJ databases">
        <authorList>
            <consortium name="NCBI Genome Project"/>
        </authorList>
    </citation>
    <scope>NUCLEOTIDE SEQUENCE</scope>
</reference>
<evidence type="ECO:0000313" key="1">
    <source>
        <dbReference type="RefSeq" id="XP_059600269.1"/>
    </source>
</evidence>
<dbReference type="AlphaFoldDB" id="A0AAJ8BNC2"/>
<reference evidence="1" key="2">
    <citation type="submission" date="2025-08" db="UniProtKB">
        <authorList>
            <consortium name="RefSeq"/>
        </authorList>
    </citation>
    <scope>IDENTIFICATION</scope>
</reference>
<organism evidence="1">
    <name type="scientific">Aspergillus niger</name>
    <dbReference type="NCBI Taxonomy" id="5061"/>
    <lineage>
        <taxon>Eukaryota</taxon>
        <taxon>Fungi</taxon>
        <taxon>Dikarya</taxon>
        <taxon>Ascomycota</taxon>
        <taxon>Pezizomycotina</taxon>
        <taxon>Eurotiomycetes</taxon>
        <taxon>Eurotiomycetidae</taxon>
        <taxon>Eurotiales</taxon>
        <taxon>Aspergillaceae</taxon>
        <taxon>Aspergillus</taxon>
        <taxon>Aspergillus subgen. Circumdati</taxon>
    </lineage>
</organism>
<dbReference type="GeneID" id="84590658"/>